<evidence type="ECO:0000256" key="1">
    <source>
        <dbReference type="SAM" id="SignalP"/>
    </source>
</evidence>
<reference evidence="2" key="1">
    <citation type="submission" date="2019-12" db="EMBL/GenBank/DDBJ databases">
        <title>An insight into the sialome of adult female Ixodes ricinus ticks feeding for 6 days.</title>
        <authorList>
            <person name="Perner J."/>
            <person name="Ribeiro J.M.C."/>
        </authorList>
    </citation>
    <scope>NUCLEOTIDE SEQUENCE</scope>
    <source>
        <strain evidence="2">Semi-engorged</strain>
        <tissue evidence="2">Salivary glands</tissue>
    </source>
</reference>
<accession>A0A6B0UB29</accession>
<evidence type="ECO:0000313" key="2">
    <source>
        <dbReference type="EMBL" id="MXU87711.1"/>
    </source>
</evidence>
<feature type="signal peptide" evidence="1">
    <location>
        <begin position="1"/>
        <end position="21"/>
    </location>
</feature>
<dbReference type="AlphaFoldDB" id="A0A6B0UB29"/>
<proteinExistence type="predicted"/>
<keyword evidence="1" id="KW-0732">Signal</keyword>
<feature type="chain" id="PRO_5025646947" evidence="1">
    <location>
        <begin position="22"/>
        <end position="98"/>
    </location>
</feature>
<sequence length="98" mass="10238">MSKTLIVLSLLPVKSLTPSASKSTHRTMWGWVKVCSSSPATAFHSFAVKSAAPVAALEASLLSATPHTAPLWPTNVPIQSPVSPCLSIGLPSLQADME</sequence>
<dbReference type="EMBL" id="GIFC01005628">
    <property type="protein sequence ID" value="MXU87711.1"/>
    <property type="molecule type" value="Transcribed_RNA"/>
</dbReference>
<organism evidence="2">
    <name type="scientific">Ixodes ricinus</name>
    <name type="common">Common tick</name>
    <name type="synonym">Acarus ricinus</name>
    <dbReference type="NCBI Taxonomy" id="34613"/>
    <lineage>
        <taxon>Eukaryota</taxon>
        <taxon>Metazoa</taxon>
        <taxon>Ecdysozoa</taxon>
        <taxon>Arthropoda</taxon>
        <taxon>Chelicerata</taxon>
        <taxon>Arachnida</taxon>
        <taxon>Acari</taxon>
        <taxon>Parasitiformes</taxon>
        <taxon>Ixodida</taxon>
        <taxon>Ixodoidea</taxon>
        <taxon>Ixodidae</taxon>
        <taxon>Ixodinae</taxon>
        <taxon>Ixodes</taxon>
    </lineage>
</organism>
<protein>
    <submittedName>
        <fullName evidence="2">Putative secreted protein</fullName>
    </submittedName>
</protein>
<name>A0A6B0UB29_IXORI</name>